<dbReference type="AlphaFoldDB" id="A0A1E5VAF5"/>
<feature type="signal peptide" evidence="5">
    <location>
        <begin position="1"/>
        <end position="26"/>
    </location>
</feature>
<evidence type="ECO:0000313" key="7">
    <source>
        <dbReference type="EMBL" id="OEL22140.1"/>
    </source>
</evidence>
<feature type="domain" description="Bifunctional inhibitor/plant lipid transfer protein/seed storage helical" evidence="6">
    <location>
        <begin position="11"/>
        <end position="106"/>
    </location>
</feature>
<dbReference type="Proteomes" id="UP000095767">
    <property type="component" value="Unassembled WGS sequence"/>
</dbReference>
<keyword evidence="4" id="KW-0325">Glycoprotein</keyword>
<evidence type="ECO:0000256" key="4">
    <source>
        <dbReference type="ARBA" id="ARBA00023180"/>
    </source>
</evidence>
<reference evidence="7 8" key="1">
    <citation type="submission" date="2016-09" db="EMBL/GenBank/DDBJ databases">
        <title>The draft genome of Dichanthelium oligosanthes: A C3 panicoid grass species.</title>
        <authorList>
            <person name="Studer A.J."/>
            <person name="Schnable J.C."/>
            <person name="Brutnell T.P."/>
        </authorList>
    </citation>
    <scope>NUCLEOTIDE SEQUENCE [LARGE SCALE GENOMIC DNA]</scope>
    <source>
        <strain evidence="8">cv. Kellogg 1175</strain>
        <tissue evidence="7">Leaf</tissue>
    </source>
</reference>
<dbReference type="InterPro" id="IPR043325">
    <property type="entry name" value="LTSS"/>
</dbReference>
<dbReference type="OrthoDB" id="690947at2759"/>
<dbReference type="Gene3D" id="1.10.110.10">
    <property type="entry name" value="Plant lipid-transfer and hydrophobic proteins"/>
    <property type="match status" value="1"/>
</dbReference>
<accession>A0A1E5VAF5</accession>
<evidence type="ECO:0000256" key="5">
    <source>
        <dbReference type="SAM" id="SignalP"/>
    </source>
</evidence>
<protein>
    <recommendedName>
        <fullName evidence="6">Bifunctional inhibitor/plant lipid transfer protein/seed storage helical domain-containing protein</fullName>
    </recommendedName>
</protein>
<evidence type="ECO:0000256" key="3">
    <source>
        <dbReference type="ARBA" id="ARBA00023157"/>
    </source>
</evidence>
<gene>
    <name evidence="7" type="ORF">BAE44_0016844</name>
</gene>
<evidence type="ECO:0000259" key="6">
    <source>
        <dbReference type="Pfam" id="PF14368"/>
    </source>
</evidence>
<keyword evidence="3" id="KW-1015">Disulfide bond</keyword>
<dbReference type="Pfam" id="PF14368">
    <property type="entry name" value="LTP_2"/>
    <property type="match status" value="1"/>
</dbReference>
<keyword evidence="8" id="KW-1185">Reference proteome</keyword>
<name>A0A1E5VAF5_9POAL</name>
<evidence type="ECO:0000256" key="2">
    <source>
        <dbReference type="ARBA" id="ARBA00022729"/>
    </source>
</evidence>
<dbReference type="PANTHER" id="PTHR33044">
    <property type="entry name" value="BIFUNCTIONAL INHIBITOR/LIPID-TRANSFER PROTEIN/SEED STORAGE 2S ALBUMIN SUPERFAMILY PROTEIN-RELATED"/>
    <property type="match status" value="1"/>
</dbReference>
<dbReference type="InterPro" id="IPR016140">
    <property type="entry name" value="Bifunc_inhib/LTP/seed_store"/>
</dbReference>
<comment type="caution">
    <text evidence="7">The sequence shown here is derived from an EMBL/GenBank/DDBJ whole genome shotgun (WGS) entry which is preliminary data.</text>
</comment>
<evidence type="ECO:0000256" key="1">
    <source>
        <dbReference type="ARBA" id="ARBA00009748"/>
    </source>
</evidence>
<organism evidence="7 8">
    <name type="scientific">Dichanthelium oligosanthes</name>
    <dbReference type="NCBI Taxonomy" id="888268"/>
    <lineage>
        <taxon>Eukaryota</taxon>
        <taxon>Viridiplantae</taxon>
        <taxon>Streptophyta</taxon>
        <taxon>Embryophyta</taxon>
        <taxon>Tracheophyta</taxon>
        <taxon>Spermatophyta</taxon>
        <taxon>Magnoliopsida</taxon>
        <taxon>Liliopsida</taxon>
        <taxon>Poales</taxon>
        <taxon>Poaceae</taxon>
        <taxon>PACMAD clade</taxon>
        <taxon>Panicoideae</taxon>
        <taxon>Panicodae</taxon>
        <taxon>Paniceae</taxon>
        <taxon>Dichantheliinae</taxon>
        <taxon>Dichanthelium</taxon>
    </lineage>
</organism>
<dbReference type="CDD" id="cd00010">
    <property type="entry name" value="AAI_LTSS"/>
    <property type="match status" value="1"/>
</dbReference>
<dbReference type="SUPFAM" id="SSF47699">
    <property type="entry name" value="Bifunctional inhibitor/lipid-transfer protein/seed storage 2S albumin"/>
    <property type="match status" value="1"/>
</dbReference>
<proteinExistence type="inferred from homology"/>
<comment type="similarity">
    <text evidence="1">Belongs to the plant LTP family.</text>
</comment>
<dbReference type="EMBL" id="LWDX02046257">
    <property type="protein sequence ID" value="OEL22140.1"/>
    <property type="molecule type" value="Genomic_DNA"/>
</dbReference>
<feature type="chain" id="PRO_5009187952" description="Bifunctional inhibitor/plant lipid transfer protein/seed storage helical domain-containing protein" evidence="5">
    <location>
        <begin position="27"/>
        <end position="164"/>
    </location>
</feature>
<dbReference type="InterPro" id="IPR036312">
    <property type="entry name" value="Bifun_inhib/LTP/seed_sf"/>
</dbReference>
<evidence type="ECO:0000313" key="8">
    <source>
        <dbReference type="Proteomes" id="UP000095767"/>
    </source>
</evidence>
<keyword evidence="2 5" id="KW-0732">Signal</keyword>
<sequence length="164" mass="17463">MALRMATVAAVALVAAMGMLAPRAAAQTPPTQTCAANLVPCGQYLNGTGTPPDTCCGPLKESVQNDLKCLCDLYASPEIFKSLKINITQALELSKRCGLADTAAACKGSSPFFYPSKQMLLLYVSDVIFQHPICSDHLEQLLKQASLAIEFVMFSGRFAKVGIS</sequence>
<dbReference type="STRING" id="888268.A0A1E5VAF5"/>